<dbReference type="Gene3D" id="3.40.50.2000">
    <property type="entry name" value="Glycogen Phosphorylase B"/>
    <property type="match status" value="1"/>
</dbReference>
<reference evidence="1 2" key="1">
    <citation type="submission" date="2009-10" db="EMBL/GenBank/DDBJ databases">
        <authorList>
            <person name="Qin X."/>
            <person name="Bachman B."/>
            <person name="Battles P."/>
            <person name="Bell A."/>
            <person name="Bess C."/>
            <person name="Bickham C."/>
            <person name="Chaboub L."/>
            <person name="Chen D."/>
            <person name="Coyle M."/>
            <person name="Deiros D.R."/>
            <person name="Dinh H."/>
            <person name="Forbes L."/>
            <person name="Fowler G."/>
            <person name="Francisco L."/>
            <person name="Fu Q."/>
            <person name="Gubbala S."/>
            <person name="Hale W."/>
            <person name="Han Y."/>
            <person name="Hemphill L."/>
            <person name="Highlander S.K."/>
            <person name="Hirani K."/>
            <person name="Hogues M."/>
            <person name="Jackson L."/>
            <person name="Jakkamsetti A."/>
            <person name="Javaid M."/>
            <person name="Jiang H."/>
            <person name="Korchina V."/>
            <person name="Kovar C."/>
            <person name="Lara F."/>
            <person name="Lee S."/>
            <person name="Mata R."/>
            <person name="Mathew T."/>
            <person name="Moen C."/>
            <person name="Morales K."/>
            <person name="Munidasa M."/>
            <person name="Nazareth L."/>
            <person name="Ngo R."/>
            <person name="Nguyen L."/>
            <person name="Okwuonu G."/>
            <person name="Ongeri F."/>
            <person name="Patil S."/>
            <person name="Petrosino J."/>
            <person name="Pham C."/>
            <person name="Pham P."/>
            <person name="Pu L.-L."/>
            <person name="Puazo M."/>
            <person name="Raj R."/>
            <person name="Reid J."/>
            <person name="Rouhana J."/>
            <person name="Saada N."/>
            <person name="Shang Y."/>
            <person name="Simmons D."/>
            <person name="Thornton R."/>
            <person name="Warren J."/>
            <person name="Weissenberger G."/>
            <person name="Zhang J."/>
            <person name="Zhang L."/>
            <person name="Zhou C."/>
            <person name="Zhu D."/>
            <person name="Muzny D."/>
            <person name="Worley K."/>
            <person name="Gibbs R."/>
        </authorList>
    </citation>
    <scope>NUCLEOTIDE SEQUENCE [LARGE SCALE GENOMIC DNA]</scope>
    <source>
        <strain evidence="1 2">DSM 17361</strain>
    </source>
</reference>
<evidence type="ECO:0008006" key="3">
    <source>
        <dbReference type="Google" id="ProtNLM"/>
    </source>
</evidence>
<dbReference type="RefSeq" id="WP_007173522.1">
    <property type="nucleotide sequence ID" value="NZ_GG704780.1"/>
</dbReference>
<dbReference type="AlphaFoldDB" id="D1PWT3"/>
<dbReference type="HOGENOM" id="CLU_1979518_0_0_10"/>
<accession>D1PWT3</accession>
<dbReference type="OrthoDB" id="798298at2"/>
<keyword evidence="2" id="KW-1185">Reference proteome</keyword>
<proteinExistence type="predicted"/>
<dbReference type="SUPFAM" id="SSF53756">
    <property type="entry name" value="UDP-Glycosyltransferase/glycogen phosphorylase"/>
    <property type="match status" value="1"/>
</dbReference>
<gene>
    <name evidence="1" type="ORF">HMPREF0645_1418</name>
</gene>
<dbReference type="Proteomes" id="UP000003160">
    <property type="component" value="Unassembled WGS sequence"/>
</dbReference>
<protein>
    <recommendedName>
        <fullName evidence="3">Glycosyl transferase family 1 domain-containing protein</fullName>
    </recommendedName>
</protein>
<comment type="caution">
    <text evidence="1">The sequence shown here is derived from an EMBL/GenBank/DDBJ whole genome shotgun (WGS) entry which is preliminary data.</text>
</comment>
<organism evidence="1 2">
    <name type="scientific">Hallella bergensis DSM 17361</name>
    <dbReference type="NCBI Taxonomy" id="585502"/>
    <lineage>
        <taxon>Bacteria</taxon>
        <taxon>Pseudomonadati</taxon>
        <taxon>Bacteroidota</taxon>
        <taxon>Bacteroidia</taxon>
        <taxon>Bacteroidales</taxon>
        <taxon>Prevotellaceae</taxon>
        <taxon>Hallella</taxon>
    </lineage>
</organism>
<evidence type="ECO:0000313" key="1">
    <source>
        <dbReference type="EMBL" id="EFA44170.1"/>
    </source>
</evidence>
<dbReference type="EMBL" id="ACKS01000060">
    <property type="protein sequence ID" value="EFA44170.1"/>
    <property type="molecule type" value="Genomic_DNA"/>
</dbReference>
<evidence type="ECO:0000313" key="2">
    <source>
        <dbReference type="Proteomes" id="UP000003160"/>
    </source>
</evidence>
<name>D1PWT3_9BACT</name>
<sequence>MENISSPELIKRLSEEDIDNFVPHNLTLVTVGHVCYNKGIDFAIEAVDILKNNEIDFLWLFVGAITESKWIEEVKRKGLQKYFKFVGVQSNPIHTYVKLIYMYTHLVSRVNLLRLMRRKYCASLLS</sequence>